<keyword evidence="2" id="KW-1185">Reference proteome</keyword>
<evidence type="ECO:0000313" key="2">
    <source>
        <dbReference type="Proteomes" id="UP001214201"/>
    </source>
</evidence>
<gene>
    <name evidence="1" type="ORF">K6978_00325</name>
</gene>
<accession>A0ABY7YCU0</accession>
<dbReference type="RefSeq" id="WP_274396734.1">
    <property type="nucleotide sequence ID" value="NZ_CP082213.1"/>
</dbReference>
<evidence type="ECO:0000313" key="1">
    <source>
        <dbReference type="EMBL" id="WDM71700.1"/>
    </source>
</evidence>
<name>A0ABY7YCU0_9XANT</name>
<organism evidence="1 2">
    <name type="scientific">Xanthomonas cucurbitae</name>
    <dbReference type="NCBI Taxonomy" id="56453"/>
    <lineage>
        <taxon>Bacteria</taxon>
        <taxon>Pseudomonadati</taxon>
        <taxon>Pseudomonadota</taxon>
        <taxon>Gammaproteobacteria</taxon>
        <taxon>Lysobacterales</taxon>
        <taxon>Lysobacteraceae</taxon>
        <taxon>Xanthomonas</taxon>
    </lineage>
</organism>
<proteinExistence type="predicted"/>
<dbReference type="Proteomes" id="UP001214201">
    <property type="component" value="Chromosome"/>
</dbReference>
<reference evidence="1 2" key="1">
    <citation type="submission" date="2021-08" db="EMBL/GenBank/DDBJ databases">
        <title>Genome sequences of Xanthomonas cucurbitae isolates from 5 Midwestern US states.</title>
        <authorList>
            <person name="Hind S.R."/>
        </authorList>
    </citation>
    <scope>NUCLEOTIDE SEQUENCE [LARGE SCALE GENOMIC DNA]</scope>
    <source>
        <strain evidence="1 2">OH_261</strain>
    </source>
</reference>
<sequence>MSGSEAMRKSALLASVMQPGALRSLFASLPAGTAEELRTQIAFVSQQGWNRSTLVNHTLNIWTSKQEQDIAETDTGFGDIVRLSNSLNARTLSRVVLATAPNDPTFILSALEPRIAKAVRTELVSLKTFPPALASAIRKAAHVTTSAVDVKQ</sequence>
<dbReference type="EMBL" id="CP082214">
    <property type="protein sequence ID" value="WDM71700.1"/>
    <property type="molecule type" value="Genomic_DNA"/>
</dbReference>
<protein>
    <submittedName>
        <fullName evidence="1">Uncharacterized protein</fullName>
    </submittedName>
</protein>